<dbReference type="EMBL" id="AQGW01000016">
    <property type="protein sequence ID" value="MBE0381652.1"/>
    <property type="molecule type" value="Genomic_DNA"/>
</dbReference>
<evidence type="ECO:0000313" key="1">
    <source>
        <dbReference type="EMBL" id="MBE0381652.1"/>
    </source>
</evidence>
<reference evidence="2 3" key="2">
    <citation type="submission" date="2017-11" db="EMBL/GenBank/DDBJ databases">
        <authorList>
            <person name="Han C.G."/>
        </authorList>
    </citation>
    <scope>NUCLEOTIDE SEQUENCE [LARGE SCALE GENOMIC DNA]</scope>
    <source>
        <strain evidence="3">ATCC 43555</strain>
        <strain evidence="2">ATCC43555</strain>
        <plasmid evidence="3">Plasmid pcar9p</plasmid>
    </source>
</reference>
<sequence length="202" mass="22898">MRQEIHEVTIQDIENDLFLVTGDRGLAKAQAHAFSIHYRGEIIDSVKYKRGFISADDLIYSRHVRWEHMKKHAQKLAANMAKAGRGNKPKNTAAHHIVSWNDMRAARSRLRLAAFGIDIDHEANGVYLPRFQKHVPMDILPDAYPHSKIHTGKYYFNIEFLLNETIAEGLGRQGIIETLKEIGEELADGTFPITTLLTQGNA</sequence>
<accession>A0A2K4XG43</accession>
<evidence type="ECO:0000313" key="3">
    <source>
        <dbReference type="Proteomes" id="UP000238288"/>
    </source>
</evidence>
<evidence type="ECO:0000313" key="2">
    <source>
        <dbReference type="EMBL" id="SOU43277.1"/>
    </source>
</evidence>
<dbReference type="Pfam" id="PF14412">
    <property type="entry name" value="AHH"/>
    <property type="match status" value="1"/>
</dbReference>
<dbReference type="GeneID" id="93665970"/>
<evidence type="ECO:0000313" key="4">
    <source>
        <dbReference type="Proteomes" id="UP000615003"/>
    </source>
</evidence>
<dbReference type="EMBL" id="LT965930">
    <property type="protein sequence ID" value="SOU43277.1"/>
    <property type="molecule type" value="Genomic_DNA"/>
</dbReference>
<proteinExistence type="predicted"/>
<dbReference type="OrthoDB" id="5889044at2"/>
<gene>
    <name evidence="2" type="ORF">PCAR9_P0083</name>
    <name evidence="1" type="ORF">PCARR_a3450</name>
</gene>
<dbReference type="Proteomes" id="UP000615003">
    <property type="component" value="Unassembled WGS sequence"/>
</dbReference>
<keyword evidence="4" id="KW-1185">Reference proteome</keyword>
<dbReference type="AlphaFoldDB" id="A0A2K4XG43"/>
<organism evidence="2 3">
    <name type="scientific">Pseudoalteromonas carrageenovora IAM 12662</name>
    <dbReference type="NCBI Taxonomy" id="1314868"/>
    <lineage>
        <taxon>Bacteria</taxon>
        <taxon>Pseudomonadati</taxon>
        <taxon>Pseudomonadota</taxon>
        <taxon>Gammaproteobacteria</taxon>
        <taxon>Alteromonadales</taxon>
        <taxon>Pseudoalteromonadaceae</taxon>
        <taxon>Pseudoalteromonas</taxon>
    </lineage>
</organism>
<reference evidence="1 4" key="1">
    <citation type="submission" date="2015-06" db="EMBL/GenBank/DDBJ databases">
        <title>Genome sequence of Pseudoalteromonas carrageenovora.</title>
        <authorList>
            <person name="Xie B.-B."/>
            <person name="Rong J.-C."/>
            <person name="Qin Q.-L."/>
            <person name="Zhang Y.-Z."/>
        </authorList>
    </citation>
    <scope>NUCLEOTIDE SEQUENCE [LARGE SCALE GENOMIC DNA]</scope>
    <source>
        <strain evidence="1 4">IAM 12662</strain>
    </source>
</reference>
<dbReference type="InterPro" id="IPR032871">
    <property type="entry name" value="AHH_dom_containing"/>
</dbReference>
<dbReference type="RefSeq" id="WP_104644256.1">
    <property type="nucleotide sequence ID" value="NZ_AQGW01000016.1"/>
</dbReference>
<name>A0A2K4XG43_PSEVC</name>
<geneLocation type="plasmid" evidence="3">
    <name>pcar9p</name>
</geneLocation>
<keyword evidence="2" id="KW-0614">Plasmid</keyword>
<dbReference type="Proteomes" id="UP000238288">
    <property type="component" value="Plasmid PCAR9p"/>
</dbReference>
<protein>
    <submittedName>
        <fullName evidence="2">Uncharacterized protein</fullName>
    </submittedName>
</protein>
<geneLocation type="plasmid" evidence="2">
    <name>PCAR9p</name>
</geneLocation>